<evidence type="ECO:0000259" key="1">
    <source>
        <dbReference type="Pfam" id="PF07596"/>
    </source>
</evidence>
<reference evidence="2 3" key="1">
    <citation type="submission" date="2019-02" db="EMBL/GenBank/DDBJ databases">
        <title>Deep-cultivation of Planctomycetes and their phenomic and genomic characterization uncovers novel biology.</title>
        <authorList>
            <person name="Wiegand S."/>
            <person name="Jogler M."/>
            <person name="Boedeker C."/>
            <person name="Pinto D."/>
            <person name="Vollmers J."/>
            <person name="Rivas-Marin E."/>
            <person name="Kohn T."/>
            <person name="Peeters S.H."/>
            <person name="Heuer A."/>
            <person name="Rast P."/>
            <person name="Oberbeckmann S."/>
            <person name="Bunk B."/>
            <person name="Jeske O."/>
            <person name="Meyerdierks A."/>
            <person name="Storesund J.E."/>
            <person name="Kallscheuer N."/>
            <person name="Luecker S."/>
            <person name="Lage O.M."/>
            <person name="Pohl T."/>
            <person name="Merkel B.J."/>
            <person name="Hornburger P."/>
            <person name="Mueller R.-W."/>
            <person name="Bruemmer F."/>
            <person name="Labrenz M."/>
            <person name="Spormann A.M."/>
            <person name="Op Den Camp H."/>
            <person name="Overmann J."/>
            <person name="Amann R."/>
            <person name="Jetten M.S.M."/>
            <person name="Mascher T."/>
            <person name="Medema M.H."/>
            <person name="Devos D.P."/>
            <person name="Kaster A.-K."/>
            <person name="Ovreas L."/>
            <person name="Rohde M."/>
            <person name="Galperin M.Y."/>
            <person name="Jogler C."/>
        </authorList>
    </citation>
    <scope>NUCLEOTIDE SEQUENCE [LARGE SCALE GENOMIC DNA]</scope>
    <source>
        <strain evidence="2 3">Mal64</strain>
    </source>
</reference>
<organism evidence="2 3">
    <name type="scientific">Pseudobythopirellula maris</name>
    <dbReference type="NCBI Taxonomy" id="2527991"/>
    <lineage>
        <taxon>Bacteria</taxon>
        <taxon>Pseudomonadati</taxon>
        <taxon>Planctomycetota</taxon>
        <taxon>Planctomycetia</taxon>
        <taxon>Pirellulales</taxon>
        <taxon>Lacipirellulaceae</taxon>
        <taxon>Pseudobythopirellula</taxon>
    </lineage>
</organism>
<dbReference type="AlphaFoldDB" id="A0A5C5ZUQ0"/>
<dbReference type="NCBIfam" id="TIGR04294">
    <property type="entry name" value="pre_pil_HX9DG"/>
    <property type="match status" value="1"/>
</dbReference>
<dbReference type="Gene3D" id="3.30.700.10">
    <property type="entry name" value="Glycoprotein, Type 4 Pilin"/>
    <property type="match status" value="1"/>
</dbReference>
<feature type="domain" description="DUF1559" evidence="1">
    <location>
        <begin position="38"/>
        <end position="324"/>
    </location>
</feature>
<dbReference type="EMBL" id="SJPQ01000001">
    <property type="protein sequence ID" value="TWT90940.1"/>
    <property type="molecule type" value="Genomic_DNA"/>
</dbReference>
<protein>
    <recommendedName>
        <fullName evidence="1">DUF1559 domain-containing protein</fullName>
    </recommendedName>
</protein>
<dbReference type="InterPro" id="IPR012902">
    <property type="entry name" value="N_methyl_site"/>
</dbReference>
<dbReference type="InterPro" id="IPR045584">
    <property type="entry name" value="Pilin-like"/>
</dbReference>
<evidence type="ECO:0000313" key="2">
    <source>
        <dbReference type="EMBL" id="TWT90940.1"/>
    </source>
</evidence>
<dbReference type="InterPro" id="IPR027558">
    <property type="entry name" value="Pre_pil_HX9DG_C"/>
</dbReference>
<evidence type="ECO:0000313" key="3">
    <source>
        <dbReference type="Proteomes" id="UP000315440"/>
    </source>
</evidence>
<dbReference type="Pfam" id="PF07963">
    <property type="entry name" value="N_methyl"/>
    <property type="match status" value="1"/>
</dbReference>
<gene>
    <name evidence="2" type="ORF">Mal64_13390</name>
</gene>
<proteinExistence type="predicted"/>
<dbReference type="SUPFAM" id="SSF54523">
    <property type="entry name" value="Pili subunits"/>
    <property type="match status" value="1"/>
</dbReference>
<accession>A0A5C5ZUQ0</accession>
<dbReference type="PANTHER" id="PTHR30093">
    <property type="entry name" value="GENERAL SECRETION PATHWAY PROTEIN G"/>
    <property type="match status" value="1"/>
</dbReference>
<comment type="caution">
    <text evidence="2">The sequence shown here is derived from an EMBL/GenBank/DDBJ whole genome shotgun (WGS) entry which is preliminary data.</text>
</comment>
<name>A0A5C5ZUQ0_9BACT</name>
<dbReference type="NCBIfam" id="TIGR02532">
    <property type="entry name" value="IV_pilin_GFxxxE"/>
    <property type="match status" value="1"/>
</dbReference>
<dbReference type="Proteomes" id="UP000315440">
    <property type="component" value="Unassembled WGS sequence"/>
</dbReference>
<sequence>MNAPSNRRLAREAFTLVELLVVIAIIGILVALLLPAVQSAREAARRNQCKNNLKQLALGCINFESAHRFFPHGGWGYQWVGDPDWGVGEKQPGGWIFQVSPFIEETSNQQIGSGLGNAIRAPVTPKKEALTKLISHPIASLICPSRRAAILYPSSINNSGGAKNKLHNAIQNETGTYAKTDYGANGSSSPKGPGVNCYRDYPRCDNFDPVPSSGGIVGFRWGATFRQITDGTSKTAMIGEKYLPIPHYTTGLYDGDDNTCYHGQDVDLVRSYGSKPLQDSDYPANSTLDSLRGHAKTTLGSAHPGVVQVALCDGSVHSYSLSVEKYVWVDLGGRDNGDEIVRSDTW</sequence>
<dbReference type="Pfam" id="PF07596">
    <property type="entry name" value="SBP_bac_10"/>
    <property type="match status" value="1"/>
</dbReference>
<dbReference type="PANTHER" id="PTHR30093:SF2">
    <property type="entry name" value="TYPE II SECRETION SYSTEM PROTEIN H"/>
    <property type="match status" value="1"/>
</dbReference>
<keyword evidence="3" id="KW-1185">Reference proteome</keyword>
<dbReference type="InterPro" id="IPR011453">
    <property type="entry name" value="DUF1559"/>
</dbReference>